<dbReference type="EMBL" id="JBHSCN010000005">
    <property type="protein sequence ID" value="MFC4243322.1"/>
    <property type="molecule type" value="Genomic_DNA"/>
</dbReference>
<protein>
    <submittedName>
        <fullName evidence="1">Alternate-type signal peptide domain-containing protein</fullName>
    </submittedName>
</protein>
<organism evidence="1 2">
    <name type="scientific">Gryllotalpicola reticulitermitis</name>
    <dbReference type="NCBI Taxonomy" id="1184153"/>
    <lineage>
        <taxon>Bacteria</taxon>
        <taxon>Bacillati</taxon>
        <taxon>Actinomycetota</taxon>
        <taxon>Actinomycetes</taxon>
        <taxon>Micrococcales</taxon>
        <taxon>Microbacteriaceae</taxon>
        <taxon>Gryllotalpicola</taxon>
    </lineage>
</organism>
<gene>
    <name evidence="1" type="ORF">ACFOYW_08045</name>
</gene>
<sequence length="206" mass="20051">MNKLIKGAVTGAAGIALLLGGVGTFAAWNDSTSIGSSATAINTGSLQFDGAPAPTGTNGWYTNSALTTPLAAGFLAVPGDTLYYQATVKIKASGTNLAANFGVGGTTGPTVSFATSATGTSEQASASIVSVTGTGIASGSTAGVYTITPTATASTDITATVVVSVTFPFGTSGVTTGQVNQGTDGQNNKITLADVPLTLTQVTKAS</sequence>
<keyword evidence="2" id="KW-1185">Reference proteome</keyword>
<dbReference type="InterPro" id="IPR023833">
    <property type="entry name" value="Signal_pept_SipW-depend-type"/>
</dbReference>
<dbReference type="Proteomes" id="UP001595900">
    <property type="component" value="Unassembled WGS sequence"/>
</dbReference>
<evidence type="ECO:0000313" key="2">
    <source>
        <dbReference type="Proteomes" id="UP001595900"/>
    </source>
</evidence>
<dbReference type="NCBIfam" id="TIGR04089">
    <property type="entry name" value="exp_by_SipW_III"/>
    <property type="match status" value="1"/>
</dbReference>
<proteinExistence type="predicted"/>
<reference evidence="2" key="1">
    <citation type="journal article" date="2019" name="Int. J. Syst. Evol. Microbiol.">
        <title>The Global Catalogue of Microorganisms (GCM) 10K type strain sequencing project: providing services to taxonomists for standard genome sequencing and annotation.</title>
        <authorList>
            <consortium name="The Broad Institute Genomics Platform"/>
            <consortium name="The Broad Institute Genome Sequencing Center for Infectious Disease"/>
            <person name="Wu L."/>
            <person name="Ma J."/>
        </authorList>
    </citation>
    <scope>NUCLEOTIDE SEQUENCE [LARGE SCALE GENOMIC DNA]</scope>
    <source>
        <strain evidence="2">CGMCC 1.10363</strain>
    </source>
</reference>
<name>A0ABV8Q4H4_9MICO</name>
<accession>A0ABV8Q4H4</accession>
<dbReference type="InterPro" id="IPR024006">
    <property type="entry name" value="Alt_signal_exp_actinobact"/>
</dbReference>
<dbReference type="NCBIfam" id="TIGR04088">
    <property type="entry name" value="cognate_SipW"/>
    <property type="match status" value="1"/>
</dbReference>
<evidence type="ECO:0000313" key="1">
    <source>
        <dbReference type="EMBL" id="MFC4243322.1"/>
    </source>
</evidence>
<comment type="caution">
    <text evidence="1">The sequence shown here is derived from an EMBL/GenBank/DDBJ whole genome shotgun (WGS) entry which is preliminary data.</text>
</comment>
<dbReference type="RefSeq" id="WP_390228341.1">
    <property type="nucleotide sequence ID" value="NZ_JBHSCN010000005.1"/>
</dbReference>